<proteinExistence type="predicted"/>
<dbReference type="RefSeq" id="WP_182889413.1">
    <property type="nucleotide sequence ID" value="NZ_JACGZW010000001.1"/>
</dbReference>
<reference evidence="1 2" key="1">
    <citation type="submission" date="2020-08" db="EMBL/GenBank/DDBJ databases">
        <title>Amycolatopsis sp. nov. DR6-1 isolated from Dendrobium heterocarpum.</title>
        <authorList>
            <person name="Tedsree N."/>
            <person name="Kuncharoen N."/>
            <person name="Likhitwitayawuid K."/>
            <person name="Tanasupawat S."/>
        </authorList>
    </citation>
    <scope>NUCLEOTIDE SEQUENCE [LARGE SCALE GENOMIC DNA]</scope>
    <source>
        <strain evidence="1 2">DR6-1</strain>
    </source>
</reference>
<name>A0A7W3VT71_9PSEU</name>
<dbReference type="Proteomes" id="UP000526734">
    <property type="component" value="Unassembled WGS sequence"/>
</dbReference>
<comment type="caution">
    <text evidence="1">The sequence shown here is derived from an EMBL/GenBank/DDBJ whole genome shotgun (WGS) entry which is preliminary data.</text>
</comment>
<protein>
    <submittedName>
        <fullName evidence="1">Uncharacterized protein</fullName>
    </submittedName>
</protein>
<evidence type="ECO:0000313" key="1">
    <source>
        <dbReference type="EMBL" id="MBB1152207.1"/>
    </source>
</evidence>
<organism evidence="1 2">
    <name type="scientific">Amycolatopsis dendrobii</name>
    <dbReference type="NCBI Taxonomy" id="2760662"/>
    <lineage>
        <taxon>Bacteria</taxon>
        <taxon>Bacillati</taxon>
        <taxon>Actinomycetota</taxon>
        <taxon>Actinomycetes</taxon>
        <taxon>Pseudonocardiales</taxon>
        <taxon>Pseudonocardiaceae</taxon>
        <taxon>Amycolatopsis</taxon>
    </lineage>
</organism>
<dbReference type="EMBL" id="JACGZW010000001">
    <property type="protein sequence ID" value="MBB1152207.1"/>
    <property type="molecule type" value="Genomic_DNA"/>
</dbReference>
<gene>
    <name evidence="1" type="ORF">H4281_03600</name>
</gene>
<evidence type="ECO:0000313" key="2">
    <source>
        <dbReference type="Proteomes" id="UP000526734"/>
    </source>
</evidence>
<dbReference type="Pfam" id="PF08882">
    <property type="entry name" value="Acetone_carb_G"/>
    <property type="match status" value="1"/>
</dbReference>
<keyword evidence="2" id="KW-1185">Reference proteome</keyword>
<dbReference type="InterPro" id="IPR016750">
    <property type="entry name" value="Aceto_COase_bsu/gsu"/>
</dbReference>
<dbReference type="AlphaFoldDB" id="A0A7W3VT71"/>
<sequence>MNLDLNLRVDEATGAVVCRHCAARIGDTTAEPMAHALRHERPSTEAGPGVHADPAAFVDREVLLRQAFCPGCLTLLATEIVPDGEPSYRSWSLT</sequence>
<accession>A0A7W3VT71</accession>